<dbReference type="InterPro" id="IPR044060">
    <property type="entry name" value="Bacterial_rp_domain"/>
</dbReference>
<name>A0AAE3EDC2_9FIRM</name>
<dbReference type="Pfam" id="PF05345">
    <property type="entry name" value="He_PIG"/>
    <property type="match status" value="1"/>
</dbReference>
<dbReference type="Gene3D" id="2.60.40.10">
    <property type="entry name" value="Immunoglobulins"/>
    <property type="match status" value="1"/>
</dbReference>
<sequence>AAGGVDYILRAPSVGSGSIGSAESQRGTPPSNEWDRILDKNDGYIKNWFGMFSWGQDTLSTSESDRAARGYFPPGGWSSAPASHQNAVAGFRPVLEVLSPGSLGSDGLKAVTLDLGGGKLGDESSMQIIVETGSAFTAPTSDGLTRPDGNTGSYFMWRDNDGQLYAPGDNVPADVTKLTAQFNLPEQFTLAPGGTYYFDLSGAGIPGTANDALPDATLHYVPFTYAGMVNAYKLTSAMETTEEYAEQNKYDHSLFVAEYNVTRAVSWIDLNTAGLIFGKDYTSDGVDYTLRAPSVGSASTGSYDLERGTPQSNEWDKILDKGNGYIKNWEGMESWGQDIMEDLDVSAHRGHMSARYWNCSTDTFSQLYHGFRPVLEVLGLDTLGADGLKAVTLDLGDGKLGVESSIQIIVIDDSTFTAPASDGLTRPDGNTGSYFMWLGSDGKLYDPGDNVPADVTKLTAQFASSSHSVTITTATLPDGKVGEAYSQTLIATGTTPITWSIIGALPDGLSLNKDTGKISGTPTADGTAKFTVTAENSVGSDTKELSITITKAPAAEYTVTVTTEGGGTASASPAKAVAGAEITLTAMPNEGYHFKEWQVISGGVSIKNNKFTMPNNNVEVKAIFEEDTPPAPTEHTVTVTSSGNGTASASPAKAVAGAEITLSATPDKGYHLKEWQVISGNVTIKDDKFLMPDSNVEIKAIFEKDAPPTPTEYTVTVTSSGNGTASASPSKAVAGAEITLTATPDKGYHLKEWQVESPTGLVITNNKFTMPDSDVEVKAVFEEDAPPAPTNPAKPSISVTGTYTYNGFEHTATVSGYDPATMDISGNTATDAGDYIVSVTSKTGKWADGSTEAVTAAWSIGKATQEAPNGLICVAPTTEGGSDGKITGVTDKMEYRMKAEGSYTPCSGAEIENLSAGDYFVRYAEDNNHFASPDAAVTVGDGEPLADCTITFNGNGGSGNMDSVTAKAGTNYILPACGFTAPTDQEFKAWQIGGTEYKVGDSYTVNGDTEIKALWENSVITPTTYTVTVGNDGNGTGTATPSAASAGTEITLTATPNTGYHLKEWKVISGDVTITNDKFLMPNGNVEVKAIFEEDAPPVPTEFTITVKTDGNGTASASLAKASAGTEITLTATPKEGYRFKEWEVISGGVTIKDNKFTMPNGNVGVKAIFEKDAPPAPTELIVTFDGNGGTPSVGSMTTTDQKLPSLPNASRSGSYSFDGWYTEKSGGTKITTDTVFHANTTVYAHWTYTGGGGGGYNPPVTYYTLRFETGGSDIPSVRETYNTYIDLTKYVPTWRGHTFIGWYTERSLMNKVSGVYLTKDMTVYAGWRVDENLGTGANPFTDVSEKDWFYGDVMFVYENGLMLGTSETLFSPHGTATRGMMATIFWRMEGSPAPKGKNSFTDVEAGKWYA</sequence>
<dbReference type="Pfam" id="PF00395">
    <property type="entry name" value="SLH"/>
    <property type="match status" value="1"/>
</dbReference>
<dbReference type="GO" id="GO:0030313">
    <property type="term" value="C:cell envelope"/>
    <property type="evidence" value="ECO:0007669"/>
    <property type="project" value="UniProtKB-SubCell"/>
</dbReference>
<feature type="non-terminal residue" evidence="5">
    <location>
        <position position="1"/>
    </location>
</feature>
<evidence type="ECO:0000256" key="1">
    <source>
        <dbReference type="ARBA" id="ARBA00004196"/>
    </source>
</evidence>
<protein>
    <submittedName>
        <fullName evidence="5">InlB B-repeat-containing protein</fullName>
    </submittedName>
</protein>
<dbReference type="InterPro" id="IPR042229">
    <property type="entry name" value="Listeria/Bacterioides_rpt_sf"/>
</dbReference>
<dbReference type="GO" id="GO:0005509">
    <property type="term" value="F:calcium ion binding"/>
    <property type="evidence" value="ECO:0007669"/>
    <property type="project" value="InterPro"/>
</dbReference>
<feature type="compositionally biased region" description="Polar residues" evidence="3">
    <location>
        <begin position="635"/>
        <end position="646"/>
    </location>
</feature>
<keyword evidence="2" id="KW-0677">Repeat</keyword>
<dbReference type="PROSITE" id="PS51272">
    <property type="entry name" value="SLH"/>
    <property type="match status" value="1"/>
</dbReference>
<dbReference type="InterPro" id="IPR013378">
    <property type="entry name" value="InlB-like_B-rpt"/>
</dbReference>
<feature type="region of interest" description="Disordered" evidence="3">
    <location>
        <begin position="628"/>
        <end position="650"/>
    </location>
</feature>
<reference evidence="5" key="1">
    <citation type="submission" date="2021-10" db="EMBL/GenBank/DDBJ databases">
        <title>Anaerobic single-cell dispensing facilitates the cultivation of human gut bacteria.</title>
        <authorList>
            <person name="Afrizal A."/>
        </authorList>
    </citation>
    <scope>NUCLEOTIDE SEQUENCE</scope>
    <source>
        <strain evidence="5">CLA-AA-H215</strain>
    </source>
</reference>
<gene>
    <name evidence="5" type="ORF">LKD81_18090</name>
</gene>
<keyword evidence="6" id="KW-1185">Reference proteome</keyword>
<feature type="non-terminal residue" evidence="5">
    <location>
        <position position="1411"/>
    </location>
</feature>
<dbReference type="GO" id="GO:0016020">
    <property type="term" value="C:membrane"/>
    <property type="evidence" value="ECO:0007669"/>
    <property type="project" value="InterPro"/>
</dbReference>
<dbReference type="InterPro" id="IPR013783">
    <property type="entry name" value="Ig-like_fold"/>
</dbReference>
<dbReference type="Gene3D" id="2.60.40.4270">
    <property type="entry name" value="Listeria-Bacteroides repeat domain"/>
    <property type="match status" value="3"/>
</dbReference>
<comment type="caution">
    <text evidence="5">The sequence shown here is derived from an EMBL/GenBank/DDBJ whole genome shotgun (WGS) entry which is preliminary data.</text>
</comment>
<feature type="domain" description="SLH" evidence="4">
    <location>
        <begin position="1337"/>
        <end position="1400"/>
    </location>
</feature>
<dbReference type="Pfam" id="PF09479">
    <property type="entry name" value="Flg_new"/>
    <property type="match status" value="3"/>
</dbReference>
<accession>A0AAE3EDC2</accession>
<proteinExistence type="predicted"/>
<dbReference type="Pfam" id="PF18998">
    <property type="entry name" value="Flg_new_2"/>
    <property type="match status" value="5"/>
</dbReference>
<dbReference type="SUPFAM" id="SSF49313">
    <property type="entry name" value="Cadherin-like"/>
    <property type="match status" value="1"/>
</dbReference>
<evidence type="ECO:0000256" key="2">
    <source>
        <dbReference type="ARBA" id="ARBA00022737"/>
    </source>
</evidence>
<evidence type="ECO:0000313" key="6">
    <source>
        <dbReference type="Proteomes" id="UP001198182"/>
    </source>
</evidence>
<organism evidence="5 6">
    <name type="scientific">Hominifimenecus microfluidus</name>
    <dbReference type="NCBI Taxonomy" id="2885348"/>
    <lineage>
        <taxon>Bacteria</taxon>
        <taxon>Bacillati</taxon>
        <taxon>Bacillota</taxon>
        <taxon>Clostridia</taxon>
        <taxon>Lachnospirales</taxon>
        <taxon>Lachnospiraceae</taxon>
        <taxon>Hominifimenecus</taxon>
    </lineage>
</organism>
<dbReference type="Proteomes" id="UP001198182">
    <property type="component" value="Unassembled WGS sequence"/>
</dbReference>
<evidence type="ECO:0000259" key="4">
    <source>
        <dbReference type="PROSITE" id="PS51272"/>
    </source>
</evidence>
<evidence type="ECO:0000313" key="5">
    <source>
        <dbReference type="EMBL" id="MCC2232859.1"/>
    </source>
</evidence>
<comment type="subcellular location">
    <subcellularLocation>
        <location evidence="1">Cell envelope</location>
    </subcellularLocation>
</comment>
<evidence type="ECO:0000256" key="3">
    <source>
        <dbReference type="SAM" id="MobiDB-lite"/>
    </source>
</evidence>
<dbReference type="EMBL" id="JAJEQR010000115">
    <property type="protein sequence ID" value="MCC2232859.1"/>
    <property type="molecule type" value="Genomic_DNA"/>
</dbReference>
<dbReference type="InterPro" id="IPR015919">
    <property type="entry name" value="Cadherin-like_sf"/>
</dbReference>
<dbReference type="InterPro" id="IPR001119">
    <property type="entry name" value="SLH_dom"/>
</dbReference>